<dbReference type="InterPro" id="IPR014721">
    <property type="entry name" value="Ribsml_uS5_D2-typ_fold_subgr"/>
</dbReference>
<keyword evidence="2 6" id="KW-0067">ATP-binding</keyword>
<feature type="binding site" evidence="6">
    <location>
        <begin position="123"/>
        <end position="130"/>
    </location>
    <ligand>
        <name>ATP</name>
        <dbReference type="ChEBI" id="CHEBI:30616"/>
    </ligand>
</feature>
<feature type="binding site" evidence="6">
    <location>
        <begin position="113"/>
        <end position="114"/>
    </location>
    <ligand>
        <name>ATP</name>
        <dbReference type="ChEBI" id="CHEBI:30616"/>
    </ligand>
</feature>
<dbReference type="SMART" id="SM00387">
    <property type="entry name" value="HATPase_c"/>
    <property type="match status" value="1"/>
</dbReference>
<dbReference type="Gene3D" id="3.30.230.10">
    <property type="match status" value="1"/>
</dbReference>
<evidence type="ECO:0000256" key="2">
    <source>
        <dbReference type="ARBA" id="ARBA00022840"/>
    </source>
</evidence>
<reference evidence="8" key="1">
    <citation type="journal article" date="2007" name="ISME J.">
        <title>Genomic plasticity in prokaryotes: the case of the square haloarchaeon.</title>
        <authorList>
            <person name="Cuadros-Orellana S."/>
            <person name="Martin-Cuadrado A.B."/>
            <person name="Legault B."/>
            <person name="D'Auria G."/>
            <person name="Zhaxybayeva O."/>
            <person name="Papke R.T."/>
            <person name="Rodriguez-Valera F."/>
        </authorList>
    </citation>
    <scope>NUCLEOTIDE SEQUENCE</scope>
</reference>
<dbReference type="Pfam" id="PF02518">
    <property type="entry name" value="HATPase_c"/>
    <property type="match status" value="1"/>
</dbReference>
<dbReference type="GO" id="GO:0006265">
    <property type="term" value="P:DNA topological change"/>
    <property type="evidence" value="ECO:0007669"/>
    <property type="project" value="UniProtKB-UniRule"/>
</dbReference>
<dbReference type="Gene3D" id="3.30.565.10">
    <property type="entry name" value="Histidine kinase-like ATPase, C-terminal domain"/>
    <property type="match status" value="1"/>
</dbReference>
<dbReference type="InterPro" id="IPR005467">
    <property type="entry name" value="His_kinase_dom"/>
</dbReference>
<dbReference type="Gene3D" id="1.10.8.50">
    <property type="match status" value="1"/>
</dbReference>
<dbReference type="EC" id="5.6.2.2" evidence="6"/>
<accession>A5YS46</accession>
<keyword evidence="1 6" id="KW-0547">Nucleotide-binding</keyword>
<dbReference type="SUPFAM" id="SSF54211">
    <property type="entry name" value="Ribosomal protein S5 domain 2-like"/>
    <property type="match status" value="1"/>
</dbReference>
<dbReference type="InterPro" id="IPR005734">
    <property type="entry name" value="TopoVI_B"/>
</dbReference>
<evidence type="ECO:0000256" key="1">
    <source>
        <dbReference type="ARBA" id="ARBA00022741"/>
    </source>
</evidence>
<feature type="domain" description="Histidine kinase" evidence="7">
    <location>
        <begin position="51"/>
        <end position="165"/>
    </location>
</feature>
<protein>
    <recommendedName>
        <fullName evidence="6">Type 2 DNA topoisomerase 6 subunit B</fullName>
        <ecNumber evidence="6">5.6.2.2</ecNumber>
    </recommendedName>
    <alternativeName>
        <fullName evidence="6">Type II DNA topoisomerase VI subunit B</fullName>
        <shortName evidence="6">TopoVI-B</shortName>
    </alternativeName>
</protein>
<dbReference type="InterPro" id="IPR015320">
    <property type="entry name" value="TopoVI_B_transducer"/>
</dbReference>
<evidence type="ECO:0000313" key="8">
    <source>
        <dbReference type="EMBL" id="ABQ75803.1"/>
    </source>
</evidence>
<dbReference type="NCBIfam" id="NF003218">
    <property type="entry name" value="PRK04184.1"/>
    <property type="match status" value="1"/>
</dbReference>
<dbReference type="CDD" id="cd00823">
    <property type="entry name" value="TopoIIB_Trans"/>
    <property type="match status" value="1"/>
</dbReference>
<feature type="binding site" evidence="6">
    <location>
        <position position="61"/>
    </location>
    <ligand>
        <name>ATP</name>
        <dbReference type="ChEBI" id="CHEBI:30616"/>
    </ligand>
</feature>
<dbReference type="HAMAP" id="MF_00322">
    <property type="entry name" value="Top6B"/>
    <property type="match status" value="1"/>
</dbReference>
<keyword evidence="5 6" id="KW-0413">Isomerase</keyword>
<organism evidence="8">
    <name type="scientific">uncultured haloarchaeon</name>
    <dbReference type="NCBI Taxonomy" id="160804"/>
    <lineage>
        <taxon>Archaea</taxon>
        <taxon>Methanobacteriati</taxon>
        <taxon>Methanobacteriota</taxon>
        <taxon>Stenosarchaea group</taxon>
        <taxon>Halobacteria</taxon>
        <taxon>Halobacteriales</taxon>
        <taxon>Halobacteriaceae</taxon>
        <taxon>environmental samples</taxon>
    </lineage>
</organism>
<dbReference type="SUPFAM" id="SSF55874">
    <property type="entry name" value="ATPase domain of HSP90 chaperone/DNA topoisomerase II/histidine kinase"/>
    <property type="match status" value="1"/>
</dbReference>
<name>A5YS46_9EURY</name>
<dbReference type="PROSITE" id="PS50109">
    <property type="entry name" value="HIS_KIN"/>
    <property type="match status" value="1"/>
</dbReference>
<dbReference type="PANTHER" id="PTHR48444:SF1">
    <property type="entry name" value="DNA TOPOISOMERASE 6 SUBUNIT B"/>
    <property type="match status" value="1"/>
</dbReference>
<dbReference type="InterPro" id="IPR003594">
    <property type="entry name" value="HATPase_dom"/>
</dbReference>
<evidence type="ECO:0000256" key="3">
    <source>
        <dbReference type="ARBA" id="ARBA00023029"/>
    </source>
</evidence>
<dbReference type="NCBIfam" id="TIGR01052">
    <property type="entry name" value="top6b"/>
    <property type="match status" value="1"/>
</dbReference>
<evidence type="ECO:0000256" key="5">
    <source>
        <dbReference type="ARBA" id="ARBA00023235"/>
    </source>
</evidence>
<dbReference type="GO" id="GO:0003918">
    <property type="term" value="F:DNA topoisomerase type II (double strand cut, ATP-hydrolyzing) activity"/>
    <property type="evidence" value="ECO:0007669"/>
    <property type="project" value="UniProtKB-UniRule"/>
</dbReference>
<proteinExistence type="inferred from homology"/>
<comment type="subunit">
    <text evidence="6">Homodimer. Heterotetramer of two Top6A and two Top6B chains.</text>
</comment>
<dbReference type="InterPro" id="IPR036890">
    <property type="entry name" value="HATPase_C_sf"/>
</dbReference>
<keyword evidence="3 6" id="KW-0799">Topoisomerase</keyword>
<comment type="catalytic activity">
    <reaction evidence="6">
        <text>ATP-dependent breakage, passage and rejoining of double-stranded DNA.</text>
        <dbReference type="EC" id="5.6.2.2"/>
    </reaction>
</comment>
<dbReference type="EMBL" id="EF583984">
    <property type="protein sequence ID" value="ABQ75803.1"/>
    <property type="molecule type" value="Genomic_DNA"/>
</dbReference>
<keyword evidence="4 6" id="KW-0238">DNA-binding</keyword>
<evidence type="ECO:0000256" key="4">
    <source>
        <dbReference type="ARBA" id="ARBA00023125"/>
    </source>
</evidence>
<gene>
    <name evidence="6" type="primary">top6B</name>
</gene>
<evidence type="ECO:0000259" key="7">
    <source>
        <dbReference type="PROSITE" id="PS50109"/>
    </source>
</evidence>
<dbReference type="Pfam" id="PF09239">
    <property type="entry name" value="Topo-VIb_trans"/>
    <property type="match status" value="1"/>
</dbReference>
<comment type="similarity">
    <text evidence="6">Belongs to the TOP6B family.</text>
</comment>
<comment type="function">
    <text evidence="6">Relaxes both positive and negative superturns and exhibits a strong decatenase activity.</text>
</comment>
<dbReference type="GO" id="GO:0003677">
    <property type="term" value="F:DNA binding"/>
    <property type="evidence" value="ECO:0007669"/>
    <property type="project" value="UniProtKB-UniRule"/>
</dbReference>
<dbReference type="PANTHER" id="PTHR48444">
    <property type="entry name" value="DNA TOPOISOMERASE 6 SUBUNIT B"/>
    <property type="match status" value="1"/>
</dbReference>
<dbReference type="AlphaFoldDB" id="A5YS46"/>
<feature type="binding site" evidence="6">
    <location>
        <position position="625"/>
    </location>
    <ligand>
        <name>ATP</name>
        <dbReference type="ChEBI" id="CHEBI:30616"/>
    </ligand>
</feature>
<feature type="binding site" evidence="6">
    <location>
        <position position="92"/>
    </location>
    <ligand>
        <name>ATP</name>
        <dbReference type="ChEBI" id="CHEBI:30616"/>
    </ligand>
</feature>
<dbReference type="GO" id="GO:0005524">
    <property type="term" value="F:ATP binding"/>
    <property type="evidence" value="ECO:0007669"/>
    <property type="project" value="UniProtKB-UniRule"/>
</dbReference>
<dbReference type="InterPro" id="IPR020568">
    <property type="entry name" value="Ribosomal_Su5_D2-typ_SF"/>
</dbReference>
<evidence type="ECO:0000256" key="6">
    <source>
        <dbReference type="HAMAP-Rule" id="MF_00322"/>
    </source>
</evidence>
<dbReference type="GO" id="GO:0006260">
    <property type="term" value="P:DNA replication"/>
    <property type="evidence" value="ECO:0007669"/>
    <property type="project" value="UniProtKB-UniRule"/>
</dbReference>
<sequence length="786" mass="87152">MYNIMSEPQTRSDNKTGIAEELAANQREISVAEFFEKNKHMLGFDSPARSLITSVKEAVDNALDATEEAGILPSVTVEISESESYYTLVVEDNGPGIPEKNVPKVFGKLLYGSRFGSLTQSRGQQGIGISAAVLYSQLTSGKPAVITSRPKGNDTAFQVELTLNTDTNTPEIHASQNINWDHSHGTRIELQMEANLRARKPLLEYIQATAVVNPHSEITFMEPKTDEPHYFPRVTEELPNQPEEIKPHPHGVELGQVMKMLENTDSHSVTGFLCNEFTRVGQKTADDIIEVFMSDLYGRQLQWNCVIDTDVFETVLTDAISRKDADSKAAFIESLYSELQNTSISHKSLYTVIDEIAEEIESSYGTVYGNTTQNHIHAATWELFCEPEYLREQIYTKLDAGTSERKSDKTVRTVAEKLEKQLRSVENHQMTKSSFITHLETVTEDVSTTFGQTAMTNILDVFWNDTSLGKETLPKIKDVRNDRDLAQSLVYGMQSASISRPSTKCLSPITPEHIKKGLNKEVNAEFYTAVTRDAGVHSGHPFVIEVGIAYGGDIPANGKIELLRYANRVPLVYQQGACAITQTIQNIGWRNYKLTQKGGTGLPDGPVMLVVHVASTNVPFTSESKDALASVPNIEHDVEQAVRQAARDLKGHLKRKRSQQKRRKKQQVIAEILPKLSGKLSTMLDRDPVKTQGVMARVMNDVLINCTGSTATISNFTNRSQTVVITAPHNATDIRGDVTVDTNDTNHKSYQTTIPAENSAQINCGDGFSDMSFDGIDDTKLTIIPY</sequence>